<name>A0A1H1MIH9_9MICO</name>
<dbReference type="EC" id="6.1.1.7" evidence="1"/>
<dbReference type="GO" id="GO:0004813">
    <property type="term" value="F:alanine-tRNA ligase activity"/>
    <property type="evidence" value="ECO:0007669"/>
    <property type="project" value="UniProtKB-EC"/>
</dbReference>
<evidence type="ECO:0000313" key="1">
    <source>
        <dbReference type="EMBL" id="MCP2368791.1"/>
    </source>
</evidence>
<proteinExistence type="predicted"/>
<dbReference type="Proteomes" id="UP000199482">
    <property type="component" value="Chromosome I"/>
</dbReference>
<dbReference type="Gene3D" id="3.30.980.10">
    <property type="entry name" value="Threonyl-trna Synthetase, Chain A, domain 2"/>
    <property type="match status" value="1"/>
</dbReference>
<dbReference type="InterPro" id="IPR018163">
    <property type="entry name" value="Thr/Ala-tRNA-synth_IIc_edit"/>
</dbReference>
<reference evidence="2" key="2">
    <citation type="submission" date="2016-10" db="EMBL/GenBank/DDBJ databases">
        <authorList>
            <person name="de Groot N.N."/>
        </authorList>
    </citation>
    <scope>NUCLEOTIDE SEQUENCE [LARGE SCALE GENOMIC DNA]</scope>
    <source>
        <strain evidence="2">CPCC 202695</strain>
    </source>
</reference>
<dbReference type="RefSeq" id="WP_092668872.1">
    <property type="nucleotide sequence ID" value="NZ_BMDN01000005.1"/>
</dbReference>
<dbReference type="EMBL" id="SODL02000005">
    <property type="protein sequence ID" value="MCP2368791.1"/>
    <property type="molecule type" value="Genomic_DNA"/>
</dbReference>
<dbReference type="Proteomes" id="UP000893823">
    <property type="component" value="Unassembled WGS sequence"/>
</dbReference>
<dbReference type="SUPFAM" id="SSF55186">
    <property type="entry name" value="ThrRS/AlaRS common domain"/>
    <property type="match status" value="1"/>
</dbReference>
<dbReference type="GO" id="GO:0000166">
    <property type="term" value="F:nucleotide binding"/>
    <property type="evidence" value="ECO:0007669"/>
    <property type="project" value="InterPro"/>
</dbReference>
<dbReference type="AlphaFoldDB" id="A0A1H1MIH9"/>
<reference evidence="1" key="3">
    <citation type="submission" date="2022-06" db="EMBL/GenBank/DDBJ databases">
        <title>Genomic Encyclopedia of Type Strains, Phase III (KMG-III): the genomes of soil and plant-associated and newly described type strains.</title>
        <authorList>
            <person name="Whitman W."/>
        </authorList>
    </citation>
    <scope>NUCLEOTIDE SEQUENCE</scope>
    <source>
        <strain evidence="1">CPCC 202695</strain>
    </source>
</reference>
<reference evidence="3" key="1">
    <citation type="submission" date="2016-10" db="EMBL/GenBank/DDBJ databases">
        <authorList>
            <person name="Varghese N."/>
            <person name="Submissions S."/>
        </authorList>
    </citation>
    <scope>NUCLEOTIDE SEQUENCE [LARGE SCALE GENOMIC DNA]</scope>
    <source>
        <strain evidence="3">CPCC 202695</strain>
    </source>
</reference>
<dbReference type="EMBL" id="LT629755">
    <property type="protein sequence ID" value="SDR86654.1"/>
    <property type="molecule type" value="Genomic_DNA"/>
</dbReference>
<keyword evidence="1" id="KW-0436">Ligase</keyword>
<accession>A0A1H1MIH9</accession>
<keyword evidence="4" id="KW-1185">Reference proteome</keyword>
<dbReference type="STRING" id="589382.SAMN04489721_0425"/>
<gene>
    <name evidence="1" type="ORF">BCL57_002967</name>
    <name evidence="2" type="ORF">SAMN04489721_0425</name>
</gene>
<dbReference type="OrthoDB" id="6396444at2"/>
<sequence>MALPGIDTVVTFPTGDLRATASVVHVAPHGERLAVITERTSIHPVDHAWPDQPADRGVLRRGDREFAVRDAVVAATDGTELHIGDLPVRTGTDGWAFLVAHLIDADAAIAEGDEVEVEADAATRRSLSIGHTACHAASLALNRALAGRWSKAAREDALGSPDFDGIAIASSRIHPEGSVDRYRLNKSLRRAGFDPSGLADGLDALAASVDATLAEWVAADAVVRVERVGEHLTDRRTWVCELPEGSARIPCGGTHAGSLGELGTVRVAFELVDDGGTPVLEMTTTAAPARD</sequence>
<protein>
    <submittedName>
        <fullName evidence="2">Alanyl-tRNA synthetase</fullName>
        <ecNumber evidence="1">6.1.1.7</ecNumber>
    </submittedName>
</protein>
<evidence type="ECO:0000313" key="2">
    <source>
        <dbReference type="EMBL" id="SDR86654.1"/>
    </source>
</evidence>
<keyword evidence="2" id="KW-0030">Aminoacyl-tRNA synthetase</keyword>
<evidence type="ECO:0000313" key="4">
    <source>
        <dbReference type="Proteomes" id="UP000893823"/>
    </source>
</evidence>
<evidence type="ECO:0000313" key="3">
    <source>
        <dbReference type="Proteomes" id="UP000199482"/>
    </source>
</evidence>
<organism evidence="2 3">
    <name type="scientific">Agromyces flavus</name>
    <dbReference type="NCBI Taxonomy" id="589382"/>
    <lineage>
        <taxon>Bacteria</taxon>
        <taxon>Bacillati</taxon>
        <taxon>Actinomycetota</taxon>
        <taxon>Actinomycetes</taxon>
        <taxon>Micrococcales</taxon>
        <taxon>Microbacteriaceae</taxon>
        <taxon>Agromyces</taxon>
    </lineage>
</organism>